<accession>A0A164L7X4</accession>
<dbReference type="AlphaFoldDB" id="A0A164L7X4"/>
<keyword evidence="2" id="KW-1185">Reference proteome</keyword>
<dbReference type="Proteomes" id="UP000076858">
    <property type="component" value="Unassembled WGS sequence"/>
</dbReference>
<sequence length="41" mass="4594">MAYNEAKCCRLLHQLFVASRVSSYVFGRLSSAMQNLGKSAR</sequence>
<protein>
    <submittedName>
        <fullName evidence="1">Uncharacterized protein</fullName>
    </submittedName>
</protein>
<proteinExistence type="predicted"/>
<comment type="caution">
    <text evidence="1">The sequence shown here is derived from an EMBL/GenBank/DDBJ whole genome shotgun (WGS) entry which is preliminary data.</text>
</comment>
<dbReference type="EMBL" id="LRGB01003164">
    <property type="protein sequence ID" value="KZS03868.1"/>
    <property type="molecule type" value="Genomic_DNA"/>
</dbReference>
<name>A0A164L7X4_9CRUS</name>
<organism evidence="1 2">
    <name type="scientific">Daphnia magna</name>
    <dbReference type="NCBI Taxonomy" id="35525"/>
    <lineage>
        <taxon>Eukaryota</taxon>
        <taxon>Metazoa</taxon>
        <taxon>Ecdysozoa</taxon>
        <taxon>Arthropoda</taxon>
        <taxon>Crustacea</taxon>
        <taxon>Branchiopoda</taxon>
        <taxon>Diplostraca</taxon>
        <taxon>Cladocera</taxon>
        <taxon>Anomopoda</taxon>
        <taxon>Daphniidae</taxon>
        <taxon>Daphnia</taxon>
    </lineage>
</organism>
<reference evidence="1 2" key="1">
    <citation type="submission" date="2016-03" db="EMBL/GenBank/DDBJ databases">
        <title>EvidentialGene: Evidence-directed Construction of Genes on Genomes.</title>
        <authorList>
            <person name="Gilbert D.G."/>
            <person name="Choi J.-H."/>
            <person name="Mockaitis K."/>
            <person name="Colbourne J."/>
            <person name="Pfrender M."/>
        </authorList>
    </citation>
    <scope>NUCLEOTIDE SEQUENCE [LARGE SCALE GENOMIC DNA]</scope>
    <source>
        <strain evidence="1 2">Xinb3</strain>
        <tissue evidence="1">Complete organism</tissue>
    </source>
</reference>
<gene>
    <name evidence="1" type="ORF">APZ42_033310</name>
</gene>
<evidence type="ECO:0000313" key="2">
    <source>
        <dbReference type="Proteomes" id="UP000076858"/>
    </source>
</evidence>
<evidence type="ECO:0000313" key="1">
    <source>
        <dbReference type="EMBL" id="KZS03868.1"/>
    </source>
</evidence>